<reference evidence="5 6" key="1">
    <citation type="submission" date="2019-06" db="EMBL/GenBank/DDBJ databases">
        <title>Saccharibacillus brassicae sp. nov., an endophytic bacterium isolated from Chinese cabbage seeds (Brassica pekinensis).</title>
        <authorList>
            <person name="Jiang L."/>
            <person name="Lee J."/>
            <person name="Kim S.W."/>
        </authorList>
    </citation>
    <scope>NUCLEOTIDE SEQUENCE [LARGE SCALE GENOMIC DNA]</scope>
    <source>
        <strain evidence="6">KCTC 43072 / ATSA2</strain>
    </source>
</reference>
<keyword evidence="3" id="KW-0804">Transcription</keyword>
<dbReference type="SUPFAM" id="SSF53822">
    <property type="entry name" value="Periplasmic binding protein-like I"/>
    <property type="match status" value="1"/>
</dbReference>
<dbReference type="GO" id="GO:0000976">
    <property type="term" value="F:transcription cis-regulatory region binding"/>
    <property type="evidence" value="ECO:0007669"/>
    <property type="project" value="TreeGrafter"/>
</dbReference>
<dbReference type="Gene3D" id="1.10.260.40">
    <property type="entry name" value="lambda repressor-like DNA-binding domains"/>
    <property type="match status" value="1"/>
</dbReference>
<dbReference type="Pfam" id="PF13407">
    <property type="entry name" value="Peripla_BP_4"/>
    <property type="match status" value="1"/>
</dbReference>
<proteinExistence type="predicted"/>
<evidence type="ECO:0000256" key="2">
    <source>
        <dbReference type="ARBA" id="ARBA00023125"/>
    </source>
</evidence>
<dbReference type="KEGG" id="saca:FFV09_16060"/>
<feature type="domain" description="HTH lacI-type" evidence="4">
    <location>
        <begin position="7"/>
        <end position="48"/>
    </location>
</feature>
<evidence type="ECO:0000313" key="6">
    <source>
        <dbReference type="Proteomes" id="UP000316968"/>
    </source>
</evidence>
<dbReference type="EMBL" id="CP041217">
    <property type="protein sequence ID" value="QDH22223.1"/>
    <property type="molecule type" value="Genomic_DNA"/>
</dbReference>
<evidence type="ECO:0000259" key="4">
    <source>
        <dbReference type="PROSITE" id="PS50932"/>
    </source>
</evidence>
<dbReference type="Gene3D" id="3.40.50.2300">
    <property type="match status" value="2"/>
</dbReference>
<keyword evidence="6" id="KW-1185">Reference proteome</keyword>
<evidence type="ECO:0000256" key="1">
    <source>
        <dbReference type="ARBA" id="ARBA00023015"/>
    </source>
</evidence>
<keyword evidence="2" id="KW-0238">DNA-binding</keyword>
<protein>
    <submittedName>
        <fullName evidence="5">Substrate-binding domain-containing protein</fullName>
    </submittedName>
</protein>
<dbReference type="AlphaFoldDB" id="A0A4Y6UWZ9"/>
<dbReference type="PROSITE" id="PS50932">
    <property type="entry name" value="HTH_LACI_2"/>
    <property type="match status" value="1"/>
</dbReference>
<dbReference type="InterPro" id="IPR028082">
    <property type="entry name" value="Peripla_BP_I"/>
</dbReference>
<keyword evidence="1" id="KW-0805">Transcription regulation</keyword>
<dbReference type="CDD" id="cd01392">
    <property type="entry name" value="HTH_LacI"/>
    <property type="match status" value="1"/>
</dbReference>
<dbReference type="RefSeq" id="WP_141448767.1">
    <property type="nucleotide sequence ID" value="NZ_CP041217.1"/>
</dbReference>
<gene>
    <name evidence="5" type="ORF">FFV09_16060</name>
</gene>
<dbReference type="GO" id="GO:0003700">
    <property type="term" value="F:DNA-binding transcription factor activity"/>
    <property type="evidence" value="ECO:0007669"/>
    <property type="project" value="TreeGrafter"/>
</dbReference>
<dbReference type="InterPro" id="IPR000843">
    <property type="entry name" value="HTH_LacI"/>
</dbReference>
<accession>A0A4Y6UWZ9</accession>
<dbReference type="SUPFAM" id="SSF47413">
    <property type="entry name" value="lambda repressor-like DNA-binding domains"/>
    <property type="match status" value="1"/>
</dbReference>
<name>A0A4Y6UWZ9_SACBS</name>
<dbReference type="SMART" id="SM00354">
    <property type="entry name" value="HTH_LACI"/>
    <property type="match status" value="1"/>
</dbReference>
<dbReference type="OrthoDB" id="569491at2"/>
<organism evidence="5 6">
    <name type="scientific">Saccharibacillus brassicae</name>
    <dbReference type="NCBI Taxonomy" id="2583377"/>
    <lineage>
        <taxon>Bacteria</taxon>
        <taxon>Bacillati</taxon>
        <taxon>Bacillota</taxon>
        <taxon>Bacilli</taxon>
        <taxon>Bacillales</taxon>
        <taxon>Paenibacillaceae</taxon>
        <taxon>Saccharibacillus</taxon>
    </lineage>
</organism>
<dbReference type="PANTHER" id="PTHR30146:SF152">
    <property type="entry name" value="TRANSCRIPTIONAL REGULATORY PROTEIN"/>
    <property type="match status" value="1"/>
</dbReference>
<evidence type="ECO:0000256" key="3">
    <source>
        <dbReference type="ARBA" id="ARBA00023163"/>
    </source>
</evidence>
<sequence length="344" mass="38664">MNAKKRPTVKEIAREVGLSVATVDRVLNNRGRVKPETVRLVMDKVREMEPAPDLPAGFSSNSRSVSLAVAFPELPEYFWKQVETGIDAAIRDFRDCGLQVRTIRSKDYDLTDQKTKMLELVDSGEYDAIAISPNDPQEMTDVIDHAVSRNLTVGTFNSDSPLSSRLFYVGCDYRVAGRLAADTLCRLIGRRGRVGLIMSYTNLQMQQKVTGFREVIGTYPGVGLKAPLKVDQEEYTSFETFADYFDGLDGVYVASAKLHLIAEHLEAAGLAGRLALIGHDMNDEIHEALQRDVVTATICQDPFNQGYRIVKMLFEYLASRKQPDPREKRIKLELVTRENAQYYV</sequence>
<dbReference type="InterPro" id="IPR025997">
    <property type="entry name" value="SBP_2_dom"/>
</dbReference>
<dbReference type="Pfam" id="PF00356">
    <property type="entry name" value="LacI"/>
    <property type="match status" value="1"/>
</dbReference>
<dbReference type="PANTHER" id="PTHR30146">
    <property type="entry name" value="LACI-RELATED TRANSCRIPTIONAL REPRESSOR"/>
    <property type="match status" value="1"/>
</dbReference>
<dbReference type="InterPro" id="IPR010982">
    <property type="entry name" value="Lambda_DNA-bd_dom_sf"/>
</dbReference>
<dbReference type="CDD" id="cd06307">
    <property type="entry name" value="PBP1_sugar_binding"/>
    <property type="match status" value="1"/>
</dbReference>
<evidence type="ECO:0000313" key="5">
    <source>
        <dbReference type="EMBL" id="QDH22223.1"/>
    </source>
</evidence>
<dbReference type="Proteomes" id="UP000316968">
    <property type="component" value="Chromosome"/>
</dbReference>